<gene>
    <name evidence="2" type="ORF">V6N12_073335</name>
</gene>
<protein>
    <submittedName>
        <fullName evidence="2">Uncharacterized protein</fullName>
    </submittedName>
</protein>
<accession>A0ABR2AP20</accession>
<keyword evidence="1" id="KW-0812">Transmembrane</keyword>
<keyword evidence="3" id="KW-1185">Reference proteome</keyword>
<evidence type="ECO:0000256" key="1">
    <source>
        <dbReference type="SAM" id="Phobius"/>
    </source>
</evidence>
<comment type="caution">
    <text evidence="2">The sequence shown here is derived from an EMBL/GenBank/DDBJ whole genome shotgun (WGS) entry which is preliminary data.</text>
</comment>
<evidence type="ECO:0000313" key="3">
    <source>
        <dbReference type="Proteomes" id="UP001472677"/>
    </source>
</evidence>
<feature type="transmembrane region" description="Helical" evidence="1">
    <location>
        <begin position="76"/>
        <end position="95"/>
    </location>
</feature>
<keyword evidence="1" id="KW-0472">Membrane</keyword>
<organism evidence="2 3">
    <name type="scientific">Hibiscus sabdariffa</name>
    <name type="common">roselle</name>
    <dbReference type="NCBI Taxonomy" id="183260"/>
    <lineage>
        <taxon>Eukaryota</taxon>
        <taxon>Viridiplantae</taxon>
        <taxon>Streptophyta</taxon>
        <taxon>Embryophyta</taxon>
        <taxon>Tracheophyta</taxon>
        <taxon>Spermatophyta</taxon>
        <taxon>Magnoliopsida</taxon>
        <taxon>eudicotyledons</taxon>
        <taxon>Gunneridae</taxon>
        <taxon>Pentapetalae</taxon>
        <taxon>rosids</taxon>
        <taxon>malvids</taxon>
        <taxon>Malvales</taxon>
        <taxon>Malvaceae</taxon>
        <taxon>Malvoideae</taxon>
        <taxon>Hibiscus</taxon>
    </lineage>
</organism>
<name>A0ABR2AP20_9ROSI</name>
<sequence length="102" mass="10847">MGFGNCVQQMAGSNDGVFSGRLTTIACTVGWDECGYIYACKWLVAMTTSSVADSRQQLAQSAGTSAATSTLGVGRLLFYAIFISYVGRIGFLRSLRLIAAIM</sequence>
<proteinExistence type="predicted"/>
<evidence type="ECO:0000313" key="2">
    <source>
        <dbReference type="EMBL" id="KAK8495560.1"/>
    </source>
</evidence>
<dbReference type="EMBL" id="JBBPBM010000424">
    <property type="protein sequence ID" value="KAK8495560.1"/>
    <property type="molecule type" value="Genomic_DNA"/>
</dbReference>
<reference evidence="2 3" key="1">
    <citation type="journal article" date="2024" name="G3 (Bethesda)">
        <title>Genome assembly of Hibiscus sabdariffa L. provides insights into metabolisms of medicinal natural products.</title>
        <authorList>
            <person name="Kim T."/>
        </authorList>
    </citation>
    <scope>NUCLEOTIDE SEQUENCE [LARGE SCALE GENOMIC DNA]</scope>
    <source>
        <strain evidence="2">TK-2024</strain>
        <tissue evidence="2">Old leaves</tissue>
    </source>
</reference>
<keyword evidence="1" id="KW-1133">Transmembrane helix</keyword>
<dbReference type="Proteomes" id="UP001472677">
    <property type="component" value="Unassembled WGS sequence"/>
</dbReference>